<comment type="caution">
    <text evidence="1">The sequence shown here is derived from an EMBL/GenBank/DDBJ whole genome shotgun (WGS) entry which is preliminary data.</text>
</comment>
<dbReference type="EMBL" id="LAZR01011167">
    <property type="protein sequence ID" value="KKM63064.1"/>
    <property type="molecule type" value="Genomic_DNA"/>
</dbReference>
<accession>A0A0F9J0B3</accession>
<evidence type="ECO:0000313" key="1">
    <source>
        <dbReference type="EMBL" id="KKM63064.1"/>
    </source>
</evidence>
<feature type="non-terminal residue" evidence="1">
    <location>
        <position position="24"/>
    </location>
</feature>
<gene>
    <name evidence="1" type="ORF">LCGC14_1515350</name>
</gene>
<dbReference type="AlphaFoldDB" id="A0A0F9J0B3"/>
<proteinExistence type="predicted"/>
<organism evidence="1">
    <name type="scientific">marine sediment metagenome</name>
    <dbReference type="NCBI Taxonomy" id="412755"/>
    <lineage>
        <taxon>unclassified sequences</taxon>
        <taxon>metagenomes</taxon>
        <taxon>ecological metagenomes</taxon>
    </lineage>
</organism>
<sequence length="24" mass="2741">MKKMYLDMHGNVQLNKAPGFISFA</sequence>
<name>A0A0F9J0B3_9ZZZZ</name>
<protein>
    <submittedName>
        <fullName evidence="1">Uncharacterized protein</fullName>
    </submittedName>
</protein>
<reference evidence="1" key="1">
    <citation type="journal article" date="2015" name="Nature">
        <title>Complex archaea that bridge the gap between prokaryotes and eukaryotes.</title>
        <authorList>
            <person name="Spang A."/>
            <person name="Saw J.H."/>
            <person name="Jorgensen S.L."/>
            <person name="Zaremba-Niedzwiedzka K."/>
            <person name="Martijn J."/>
            <person name="Lind A.E."/>
            <person name="van Eijk R."/>
            <person name="Schleper C."/>
            <person name="Guy L."/>
            <person name="Ettema T.J."/>
        </authorList>
    </citation>
    <scope>NUCLEOTIDE SEQUENCE</scope>
</reference>